<evidence type="ECO:0000313" key="6">
    <source>
        <dbReference type="Proteomes" id="UP000773850"/>
    </source>
</evidence>
<organism evidence="3 5">
    <name type="scientific">Geobacillus stearothermophilus</name>
    <name type="common">Bacillus stearothermophilus</name>
    <dbReference type="NCBI Taxonomy" id="1422"/>
    <lineage>
        <taxon>Bacteria</taxon>
        <taxon>Bacillati</taxon>
        <taxon>Bacillota</taxon>
        <taxon>Bacilli</taxon>
        <taxon>Bacillales</taxon>
        <taxon>Anoxybacillaceae</taxon>
        <taxon>Geobacillus</taxon>
    </lineage>
</organism>
<comment type="caution">
    <text evidence="3">The sequence shown here is derived from an EMBL/GenBank/DDBJ whole genome shotgun (WGS) entry which is preliminary data.</text>
</comment>
<dbReference type="AlphaFoldDB" id="A0A0K9HMR0"/>
<dbReference type="EMBL" id="LUCS01000009">
    <property type="protein sequence ID" value="KAF6512013.1"/>
    <property type="molecule type" value="Genomic_DNA"/>
</dbReference>
<keyword evidence="6" id="KW-1185">Reference proteome</keyword>
<dbReference type="Proteomes" id="UP000075424">
    <property type="component" value="Unassembled WGS sequence"/>
</dbReference>
<dbReference type="EMBL" id="LQYY01000091">
    <property type="protein sequence ID" value="KYD33477.1"/>
    <property type="molecule type" value="Genomic_DNA"/>
</dbReference>
<evidence type="ECO:0000313" key="5">
    <source>
        <dbReference type="Proteomes" id="UP000075517"/>
    </source>
</evidence>
<dbReference type="Proteomes" id="UP000773850">
    <property type="component" value="Unassembled WGS sequence"/>
</dbReference>
<reference evidence="1 6" key="2">
    <citation type="submission" date="2016-03" db="EMBL/GenBank/DDBJ databases">
        <title>Spore heat resistance.</title>
        <authorList>
            <person name="Boekhorst J."/>
            <person name="Berendsen E.M."/>
            <person name="Wells-Bennik M.H."/>
            <person name="Kuipers O.P."/>
        </authorList>
    </citation>
    <scope>NUCLEOTIDE SEQUENCE [LARGE SCALE GENOMIC DNA]</scope>
    <source>
        <strain evidence="1 6">GS8</strain>
    </source>
</reference>
<dbReference type="EMBL" id="LQYV01000135">
    <property type="protein sequence ID" value="KYD21343.1"/>
    <property type="molecule type" value="Genomic_DNA"/>
</dbReference>
<evidence type="ECO:0000313" key="4">
    <source>
        <dbReference type="Proteomes" id="UP000075424"/>
    </source>
</evidence>
<reference evidence="4 5" key="1">
    <citation type="submission" date="2016-01" db="EMBL/GenBank/DDBJ databases">
        <title>Draft Genome Sequences of Seven Thermophilic Sporeformers Isolated from Foods.</title>
        <authorList>
            <person name="Berendsen E.M."/>
            <person name="Wells-Bennik M.H."/>
            <person name="Krawcyk A.O."/>
            <person name="De Jong A."/>
            <person name="Holsappel S."/>
            <person name="Eijlander R.T."/>
            <person name="Kuipers O.P."/>
        </authorList>
    </citation>
    <scope>NUCLEOTIDE SEQUENCE [LARGE SCALE GENOMIC DNA]</scope>
    <source>
        <strain evidence="2 4">B4109</strain>
        <strain evidence="3 5">B4114</strain>
    </source>
</reference>
<gene>
    <name evidence="2" type="ORF">B4109_0889</name>
    <name evidence="3" type="ORF">B4114_1087</name>
    <name evidence="1" type="ORF">GS8_312</name>
</gene>
<evidence type="ECO:0000313" key="3">
    <source>
        <dbReference type="EMBL" id="KYD33477.1"/>
    </source>
</evidence>
<dbReference type="PATRIC" id="fig|1422.14.peg.2956"/>
<proteinExistence type="predicted"/>
<name>A0A0K9HMR0_GEOSE</name>
<protein>
    <submittedName>
        <fullName evidence="3">Uncharacterized protein</fullName>
    </submittedName>
</protein>
<dbReference type="Proteomes" id="UP000075517">
    <property type="component" value="Unassembled WGS sequence"/>
</dbReference>
<evidence type="ECO:0000313" key="1">
    <source>
        <dbReference type="EMBL" id="KAF6512013.1"/>
    </source>
</evidence>
<sequence>MFFVVQKQKNRREVCRRYVSSLTDFGRFIRQSGKEALPSEGLLLEQLGDQFFPEQIFPLLKQLFFQLFQHFSSLLTFYCTQFATKVNVSIIYVM</sequence>
<accession>A0A0K9HMR0</accession>
<evidence type="ECO:0000313" key="2">
    <source>
        <dbReference type="EMBL" id="KYD21343.1"/>
    </source>
</evidence>